<dbReference type="KEGG" id="spaa:SPAPADRAFT_48510"/>
<reference evidence="2 3" key="1">
    <citation type="journal article" date="2011" name="Proc. Natl. Acad. Sci. U.S.A.">
        <title>Comparative genomics of xylose-fermenting fungi for enhanced biofuel production.</title>
        <authorList>
            <person name="Wohlbach D.J."/>
            <person name="Kuo A."/>
            <person name="Sato T.K."/>
            <person name="Potts K.M."/>
            <person name="Salamov A.A."/>
            <person name="LaButti K.M."/>
            <person name="Sun H."/>
            <person name="Clum A."/>
            <person name="Pangilinan J.L."/>
            <person name="Lindquist E.A."/>
            <person name="Lucas S."/>
            <person name="Lapidus A."/>
            <person name="Jin M."/>
            <person name="Gunawan C."/>
            <person name="Balan V."/>
            <person name="Dale B.E."/>
            <person name="Jeffries T.W."/>
            <person name="Zinkel R."/>
            <person name="Barry K.W."/>
            <person name="Grigoriev I.V."/>
            <person name="Gasch A.P."/>
        </authorList>
    </citation>
    <scope>NUCLEOTIDE SEQUENCE [LARGE SCALE GENOMIC DNA]</scope>
    <source>
        <strain evidence="3">NRRL Y-27907 / 11-Y1</strain>
    </source>
</reference>
<protein>
    <recommendedName>
        <fullName evidence="1">F-box domain-containing protein</fullName>
    </recommendedName>
</protein>
<dbReference type="HOGENOM" id="CLU_573864_0_0_1"/>
<dbReference type="Pfam" id="PF12937">
    <property type="entry name" value="F-box-like"/>
    <property type="match status" value="1"/>
</dbReference>
<dbReference type="EMBL" id="GL996499">
    <property type="protein sequence ID" value="EGW35523.1"/>
    <property type="molecule type" value="Genomic_DNA"/>
</dbReference>
<accession>G3AH93</accession>
<dbReference type="RefSeq" id="XP_007372935.1">
    <property type="nucleotide sequence ID" value="XM_007372873.1"/>
</dbReference>
<dbReference type="SUPFAM" id="SSF81383">
    <property type="entry name" value="F-box domain"/>
    <property type="match status" value="1"/>
</dbReference>
<dbReference type="InterPro" id="IPR001810">
    <property type="entry name" value="F-box_dom"/>
</dbReference>
<dbReference type="AlphaFoldDB" id="G3AH93"/>
<evidence type="ECO:0000259" key="1">
    <source>
        <dbReference type="PROSITE" id="PS50181"/>
    </source>
</evidence>
<sequence>MSRLLHILRGRSSGNSLSEKPNPQDQLTSMVGALNERPSQLSTIKDQLSAPAGSFNLESEKADSESKSDVATLIDLENKEVQTTEKKKVISDPTTLLSLPEELLLAIFVHLNQIDACQIRLVNKKLYKLGTIKLFNSIFVYNPEELAIASYNQVSKARYNYLAFSTRYTIINGFNDFVRVRGTKELSLVRNVVICIRSPNDHSNDCYNYLVEKCPWIKVDVASWSSDLFDKQFTRLDNITQLRVCKTFRFKTDITDNYSIKQLFISGSKRGVSDPVALIPHLKALTWLYINDAKEQDILQVFRSKKISKLKLSMLGLHVPQVPLKKLGDVFTLNEIFSLELHFYNNVTPYDDLKWLASQMTKLRDIHINWKDLSFERIIASFAGHTLHQIRLYSRGNEQEITEEQIARLLTGRERTVTYLSLDSGLSSLSGMCSYYRLYKSHTKAKHSVQNLRKKLPRKQYPNLMDLGIYHHVYAL</sequence>
<feature type="domain" description="F-box" evidence="1">
    <location>
        <begin position="93"/>
        <end position="129"/>
    </location>
</feature>
<gene>
    <name evidence="2" type="ORF">SPAPADRAFT_48510</name>
</gene>
<keyword evidence="3" id="KW-1185">Reference proteome</keyword>
<dbReference type="OrthoDB" id="10504454at2759"/>
<name>G3AH93_SPAPN</name>
<dbReference type="SMART" id="SM00256">
    <property type="entry name" value="FBOX"/>
    <property type="match status" value="1"/>
</dbReference>
<organism evidence="3">
    <name type="scientific">Spathaspora passalidarum (strain NRRL Y-27907 / 11-Y1)</name>
    <dbReference type="NCBI Taxonomy" id="619300"/>
    <lineage>
        <taxon>Eukaryota</taxon>
        <taxon>Fungi</taxon>
        <taxon>Dikarya</taxon>
        <taxon>Ascomycota</taxon>
        <taxon>Saccharomycotina</taxon>
        <taxon>Pichiomycetes</taxon>
        <taxon>Debaryomycetaceae</taxon>
        <taxon>Spathaspora</taxon>
    </lineage>
</organism>
<proteinExistence type="predicted"/>
<dbReference type="GeneID" id="18871233"/>
<dbReference type="PROSITE" id="PS50181">
    <property type="entry name" value="FBOX"/>
    <property type="match status" value="1"/>
</dbReference>
<dbReference type="InParanoid" id="G3AH93"/>
<dbReference type="InterPro" id="IPR036047">
    <property type="entry name" value="F-box-like_dom_sf"/>
</dbReference>
<evidence type="ECO:0000313" key="2">
    <source>
        <dbReference type="EMBL" id="EGW35523.1"/>
    </source>
</evidence>
<dbReference type="Proteomes" id="UP000000709">
    <property type="component" value="Unassembled WGS sequence"/>
</dbReference>
<evidence type="ECO:0000313" key="3">
    <source>
        <dbReference type="Proteomes" id="UP000000709"/>
    </source>
</evidence>